<dbReference type="EMBL" id="BAAAKK010000001">
    <property type="protein sequence ID" value="GAA1419498.1"/>
    <property type="molecule type" value="Genomic_DNA"/>
</dbReference>
<dbReference type="Proteomes" id="UP001501266">
    <property type="component" value="Unassembled WGS sequence"/>
</dbReference>
<dbReference type="Gene3D" id="1.20.120.680">
    <property type="entry name" value="Formiminotetrahydrofolate cyclodeaminase monomer, up-and-down helical bundle"/>
    <property type="match status" value="1"/>
</dbReference>
<keyword evidence="3" id="KW-1185">Reference proteome</keyword>
<dbReference type="InterPro" id="IPR007044">
    <property type="entry name" value="Cyclodeamin/CycHdrlase"/>
</dbReference>
<dbReference type="InterPro" id="IPR036178">
    <property type="entry name" value="Formintransfe-cycloase-like_sf"/>
</dbReference>
<sequence>MSERVWSRTVEQLLRGAGSTDPTPGSGSAAAVAGALGISLVRKAVTITGEADALVDRADALLERAGQAADADVVAFGALIDARGTPEDDDGQRAAREDALATALIAATEAPLDLLEVLVDALAVAVDAEPLVKQELVSDVLAGADLVRGAARAALRAVDLDLGALDDADAGEAAPLRARRDACVAALEQPTSLD</sequence>
<evidence type="ECO:0000259" key="1">
    <source>
        <dbReference type="Pfam" id="PF04961"/>
    </source>
</evidence>
<dbReference type="Pfam" id="PF04961">
    <property type="entry name" value="FTCD_C"/>
    <property type="match status" value="1"/>
</dbReference>
<comment type="caution">
    <text evidence="2">The sequence shown here is derived from an EMBL/GenBank/DDBJ whole genome shotgun (WGS) entry which is preliminary data.</text>
</comment>
<evidence type="ECO:0000313" key="2">
    <source>
        <dbReference type="EMBL" id="GAA1419498.1"/>
    </source>
</evidence>
<dbReference type="RefSeq" id="WP_343917418.1">
    <property type="nucleotide sequence ID" value="NZ_BAAAKK010000001.1"/>
</dbReference>
<protein>
    <recommendedName>
        <fullName evidence="1">Cyclodeaminase/cyclohydrolase domain-containing protein</fullName>
    </recommendedName>
</protein>
<organism evidence="2 3">
    <name type="scientific">Agrococcus citreus</name>
    <dbReference type="NCBI Taxonomy" id="84643"/>
    <lineage>
        <taxon>Bacteria</taxon>
        <taxon>Bacillati</taxon>
        <taxon>Actinomycetota</taxon>
        <taxon>Actinomycetes</taxon>
        <taxon>Micrococcales</taxon>
        <taxon>Microbacteriaceae</taxon>
        <taxon>Agrococcus</taxon>
    </lineage>
</organism>
<reference evidence="3" key="1">
    <citation type="journal article" date="2019" name="Int. J. Syst. Evol. Microbiol.">
        <title>The Global Catalogue of Microorganisms (GCM) 10K type strain sequencing project: providing services to taxonomists for standard genome sequencing and annotation.</title>
        <authorList>
            <consortium name="The Broad Institute Genomics Platform"/>
            <consortium name="The Broad Institute Genome Sequencing Center for Infectious Disease"/>
            <person name="Wu L."/>
            <person name="Ma J."/>
        </authorList>
    </citation>
    <scope>NUCLEOTIDE SEQUENCE [LARGE SCALE GENOMIC DNA]</scope>
    <source>
        <strain evidence="3">JCM 12398</strain>
    </source>
</reference>
<evidence type="ECO:0000313" key="3">
    <source>
        <dbReference type="Proteomes" id="UP001501266"/>
    </source>
</evidence>
<proteinExistence type="predicted"/>
<feature type="domain" description="Cyclodeaminase/cyclohydrolase" evidence="1">
    <location>
        <begin position="9"/>
        <end position="171"/>
    </location>
</feature>
<dbReference type="SUPFAM" id="SSF101262">
    <property type="entry name" value="Methenyltetrahydrofolate cyclohydrolase-like"/>
    <property type="match status" value="1"/>
</dbReference>
<accession>A0ABP4JDS9</accession>
<name>A0ABP4JDS9_9MICO</name>
<gene>
    <name evidence="2" type="ORF">GCM10009640_07300</name>
</gene>